<keyword evidence="6" id="KW-1185">Reference proteome</keyword>
<evidence type="ECO:0000256" key="3">
    <source>
        <dbReference type="ARBA" id="ARBA00022753"/>
    </source>
</evidence>
<feature type="region of interest" description="Disordered" evidence="4">
    <location>
        <begin position="408"/>
        <end position="433"/>
    </location>
</feature>
<evidence type="ECO:0000313" key="5">
    <source>
        <dbReference type="EMBL" id="CRL04766.1"/>
    </source>
</evidence>
<dbReference type="GO" id="GO:0009898">
    <property type="term" value="C:cytoplasmic side of plasma membrane"/>
    <property type="evidence" value="ECO:0007669"/>
    <property type="project" value="TreeGrafter"/>
</dbReference>
<dbReference type="Proteomes" id="UP000183832">
    <property type="component" value="Unassembled WGS sequence"/>
</dbReference>
<organism evidence="5 6">
    <name type="scientific">Clunio marinus</name>
    <dbReference type="NCBI Taxonomy" id="568069"/>
    <lineage>
        <taxon>Eukaryota</taxon>
        <taxon>Metazoa</taxon>
        <taxon>Ecdysozoa</taxon>
        <taxon>Arthropoda</taxon>
        <taxon>Hexapoda</taxon>
        <taxon>Insecta</taxon>
        <taxon>Pterygota</taxon>
        <taxon>Neoptera</taxon>
        <taxon>Endopterygota</taxon>
        <taxon>Diptera</taxon>
        <taxon>Nematocera</taxon>
        <taxon>Chironomoidea</taxon>
        <taxon>Chironomidae</taxon>
        <taxon>Clunio</taxon>
    </lineage>
</organism>
<dbReference type="GO" id="GO:0000815">
    <property type="term" value="C:ESCRT III complex"/>
    <property type="evidence" value="ECO:0007669"/>
    <property type="project" value="TreeGrafter"/>
</dbReference>
<dbReference type="AlphaFoldDB" id="A0A1J1J023"/>
<dbReference type="STRING" id="568069.A0A1J1J023"/>
<protein>
    <submittedName>
        <fullName evidence="5">CLUMA_CG017826, isoform A</fullName>
    </submittedName>
</protein>
<dbReference type="PANTHER" id="PTHR22761:SF10">
    <property type="entry name" value="GH13992P"/>
    <property type="match status" value="1"/>
</dbReference>
<evidence type="ECO:0000256" key="2">
    <source>
        <dbReference type="ARBA" id="ARBA00006190"/>
    </source>
</evidence>
<comment type="similarity">
    <text evidence="2">Belongs to the SNF7 family.</text>
</comment>
<accession>A0A1J1J023</accession>
<reference evidence="5 6" key="1">
    <citation type="submission" date="2015-04" db="EMBL/GenBank/DDBJ databases">
        <authorList>
            <person name="Syromyatnikov M.Y."/>
            <person name="Popov V.N."/>
        </authorList>
    </citation>
    <scope>NUCLEOTIDE SEQUENCE [LARGE SCALE GENOMIC DNA]</scope>
</reference>
<keyword evidence="3" id="KW-0967">Endosome</keyword>
<dbReference type="GO" id="GO:0032511">
    <property type="term" value="P:late endosome to vacuole transport via multivesicular body sorting pathway"/>
    <property type="evidence" value="ECO:0007669"/>
    <property type="project" value="TreeGrafter"/>
</dbReference>
<dbReference type="GO" id="GO:0006900">
    <property type="term" value="P:vesicle budding from membrane"/>
    <property type="evidence" value="ECO:0007669"/>
    <property type="project" value="TreeGrafter"/>
</dbReference>
<comment type="subcellular location">
    <subcellularLocation>
        <location evidence="1">Endosome</location>
    </subcellularLocation>
</comment>
<dbReference type="InterPro" id="IPR005024">
    <property type="entry name" value="Snf7_fam"/>
</dbReference>
<dbReference type="Pfam" id="PF03357">
    <property type="entry name" value="Snf7"/>
    <property type="match status" value="1"/>
</dbReference>
<gene>
    <name evidence="5" type="ORF">CLUMA_CG017826</name>
</gene>
<name>A0A1J1J023_9DIPT</name>
<evidence type="ECO:0000256" key="4">
    <source>
        <dbReference type="SAM" id="MobiDB-lite"/>
    </source>
</evidence>
<sequence>MDKSNERKSVKNIDSSLYVFDKEFYPETWKDDFIMSGYLYKFRPREVNAENYDQKMRFWKEMIENYCEYKGSADVTIQELKRVFKRKGTVPYCLSDVLNSMSTENSVMAKDDFMSEQKSLASWAVNSLIVKPMSWGFGKIKETLIGSNAINEETTFVVKSALIYQSKILEKHVKDRHSYNNIISMDELMENLHEIEGLSRDGVFLALHHLSSVEKRVYIEDNRDENESTTHHKLLMKFCEPHEKLQPITEIERSIYNLGQTEKFLIKTIDKKEKDLDDTLKKVKSSVKDGKKQIAKTFLRKKHLIENDLIKSIGILDNVQAMLQKVQSSKSDKEIFNAYKIGSEAIKKAFSEEGVNLDKVHDVIEDMQEIYQDQEEYEAAISEPLRGPNAIDDSDLERELMELINEKGNEVENNQKPGNDGGQKPKTIITENVTEDLESLDRELEMRLKRLRSDLSDIDETNPQEVTTNTRKAGVLQ</sequence>
<dbReference type="EMBL" id="CVRI01000063">
    <property type="protein sequence ID" value="CRL04766.1"/>
    <property type="molecule type" value="Genomic_DNA"/>
</dbReference>
<dbReference type="Gene3D" id="6.10.140.1230">
    <property type="match status" value="1"/>
</dbReference>
<feature type="region of interest" description="Disordered" evidence="4">
    <location>
        <begin position="455"/>
        <end position="477"/>
    </location>
</feature>
<dbReference type="GO" id="GO:0005771">
    <property type="term" value="C:multivesicular body"/>
    <property type="evidence" value="ECO:0007669"/>
    <property type="project" value="TreeGrafter"/>
</dbReference>
<dbReference type="PANTHER" id="PTHR22761">
    <property type="entry name" value="CHARGED MULTIVESICULAR BODY PROTEIN"/>
    <property type="match status" value="1"/>
</dbReference>
<dbReference type="Pfam" id="PF25880">
    <property type="entry name" value="WHD_CHMP7_1st"/>
    <property type="match status" value="1"/>
</dbReference>
<proteinExistence type="inferred from homology"/>
<evidence type="ECO:0000256" key="1">
    <source>
        <dbReference type="ARBA" id="ARBA00004177"/>
    </source>
</evidence>
<dbReference type="OrthoDB" id="10250120at2759"/>
<evidence type="ECO:0000313" key="6">
    <source>
        <dbReference type="Proteomes" id="UP000183832"/>
    </source>
</evidence>